<dbReference type="Proteomes" id="UP000226431">
    <property type="component" value="Unassembled WGS sequence"/>
</dbReference>
<feature type="compositionally biased region" description="Basic and acidic residues" evidence="1">
    <location>
        <begin position="317"/>
        <end position="342"/>
    </location>
</feature>
<feature type="compositionally biased region" description="Polar residues" evidence="1">
    <location>
        <begin position="234"/>
        <end position="243"/>
    </location>
</feature>
<feature type="compositionally biased region" description="Polar residues" evidence="1">
    <location>
        <begin position="186"/>
        <end position="222"/>
    </location>
</feature>
<comment type="caution">
    <text evidence="3">The sequence shown here is derived from an EMBL/GenBank/DDBJ whole genome shotgun (WGS) entry which is preliminary data.</text>
</comment>
<accession>A0A2C5Z9U6</accession>
<dbReference type="STRING" id="2004952.A0A2C5Z9U6"/>
<protein>
    <submittedName>
        <fullName evidence="3">Uncharacterized protein</fullName>
    </submittedName>
</protein>
<feature type="compositionally biased region" description="Polar residues" evidence="1">
    <location>
        <begin position="343"/>
        <end position="352"/>
    </location>
</feature>
<evidence type="ECO:0000313" key="3">
    <source>
        <dbReference type="EMBL" id="PHH76184.1"/>
    </source>
</evidence>
<dbReference type="EMBL" id="NJES01000176">
    <property type="protein sequence ID" value="PHH76184.1"/>
    <property type="molecule type" value="Genomic_DNA"/>
</dbReference>
<sequence length="352" mass="39599">MADNPRPRKPESSRDRLLAYQQYEPVIHEQVQRLINTDGLGLRNPSKVASVTQNLAVSIAATYGKQPSDEQILAMFRKFSQSLNWMLFFQFSVGCWAGAQAFKGRKTFRFPFWTPKPENWRPALNPHKCGQGGRFIWHGLRWTSYYALYSAFLAPISSLFLTTALTIEFRNDPRFRGLMRAERQQNHAQPSDDQTGWGSSSQSERITDQASFNAESSISAQARTGWDAPRRQQKIPSSQQDSWDSIPDDASPTTSQDEGRDTNSSGSAWDRVRQQSRGQQGSDAGNATFETAYGHDRNAAGTQDRGGGESYSFSSSDEERAAAKTVSQKEFDDLLERERRGVDQQSTSGRRT</sequence>
<keyword evidence="2" id="KW-0812">Transmembrane</keyword>
<dbReference type="AlphaFoldDB" id="A0A2C5Z9U6"/>
<evidence type="ECO:0000256" key="1">
    <source>
        <dbReference type="SAM" id="MobiDB-lite"/>
    </source>
</evidence>
<dbReference type="OrthoDB" id="4204700at2759"/>
<name>A0A2C5Z9U6_9HYPO</name>
<keyword evidence="2" id="KW-1133">Transmembrane helix</keyword>
<organism evidence="3 4">
    <name type="scientific">Ophiocordyceps camponoti-rufipedis</name>
    <dbReference type="NCBI Taxonomy" id="2004952"/>
    <lineage>
        <taxon>Eukaryota</taxon>
        <taxon>Fungi</taxon>
        <taxon>Dikarya</taxon>
        <taxon>Ascomycota</taxon>
        <taxon>Pezizomycotina</taxon>
        <taxon>Sordariomycetes</taxon>
        <taxon>Hypocreomycetidae</taxon>
        <taxon>Hypocreales</taxon>
        <taxon>Ophiocordycipitaceae</taxon>
        <taxon>Ophiocordyceps</taxon>
    </lineage>
</organism>
<evidence type="ECO:0000313" key="4">
    <source>
        <dbReference type="Proteomes" id="UP000226431"/>
    </source>
</evidence>
<keyword evidence="4" id="KW-1185">Reference proteome</keyword>
<gene>
    <name evidence="3" type="ORF">CDD80_1739</name>
</gene>
<evidence type="ECO:0000256" key="2">
    <source>
        <dbReference type="SAM" id="Phobius"/>
    </source>
</evidence>
<feature type="transmembrane region" description="Helical" evidence="2">
    <location>
        <begin position="146"/>
        <end position="167"/>
    </location>
</feature>
<proteinExistence type="predicted"/>
<feature type="region of interest" description="Disordered" evidence="1">
    <location>
        <begin position="182"/>
        <end position="352"/>
    </location>
</feature>
<feature type="compositionally biased region" description="Polar residues" evidence="1">
    <location>
        <begin position="251"/>
        <end position="267"/>
    </location>
</feature>
<reference evidence="3 4" key="1">
    <citation type="submission" date="2017-06" db="EMBL/GenBank/DDBJ databases">
        <title>Ant-infecting Ophiocordyceps genomes reveal a high diversity of potential behavioral manipulation genes and a possible major role for enterotoxins.</title>
        <authorList>
            <person name="De Bekker C."/>
            <person name="Evans H.C."/>
            <person name="Brachmann A."/>
            <person name="Hughes D.P."/>
        </authorList>
    </citation>
    <scope>NUCLEOTIDE SEQUENCE [LARGE SCALE GENOMIC DNA]</scope>
    <source>
        <strain evidence="3 4">Map16</strain>
    </source>
</reference>
<keyword evidence="2" id="KW-0472">Membrane</keyword>